<evidence type="ECO:0000313" key="1">
    <source>
        <dbReference type="EMBL" id="JAD58780.1"/>
    </source>
</evidence>
<accession>A0A0A9BC27</accession>
<dbReference type="AlphaFoldDB" id="A0A0A9BC27"/>
<name>A0A0A9BC27_ARUDO</name>
<reference evidence="1" key="2">
    <citation type="journal article" date="2015" name="Data Brief">
        <title>Shoot transcriptome of the giant reed, Arundo donax.</title>
        <authorList>
            <person name="Barrero R.A."/>
            <person name="Guerrero F.D."/>
            <person name="Moolhuijzen P."/>
            <person name="Goolsby J.A."/>
            <person name="Tidwell J."/>
            <person name="Bellgard S.E."/>
            <person name="Bellgard M.I."/>
        </authorList>
    </citation>
    <scope>NUCLEOTIDE SEQUENCE</scope>
    <source>
        <tissue evidence="1">Shoot tissue taken approximately 20 cm above the soil surface</tissue>
    </source>
</reference>
<sequence>MASKLLISKSKFPASVDFSSSCNKSKASFLLYVLNYSHISPNKCPSEEIQHLNGY</sequence>
<protein>
    <submittedName>
        <fullName evidence="1">Uncharacterized protein</fullName>
    </submittedName>
</protein>
<reference evidence="1" key="1">
    <citation type="submission" date="2014-09" db="EMBL/GenBank/DDBJ databases">
        <authorList>
            <person name="Magalhaes I.L.F."/>
            <person name="Oliveira U."/>
            <person name="Santos F.R."/>
            <person name="Vidigal T.H.D.A."/>
            <person name="Brescovit A.D."/>
            <person name="Santos A.J."/>
        </authorList>
    </citation>
    <scope>NUCLEOTIDE SEQUENCE</scope>
    <source>
        <tissue evidence="1">Shoot tissue taken approximately 20 cm above the soil surface</tissue>
    </source>
</reference>
<organism evidence="1">
    <name type="scientific">Arundo donax</name>
    <name type="common">Giant reed</name>
    <name type="synonym">Donax arundinaceus</name>
    <dbReference type="NCBI Taxonomy" id="35708"/>
    <lineage>
        <taxon>Eukaryota</taxon>
        <taxon>Viridiplantae</taxon>
        <taxon>Streptophyta</taxon>
        <taxon>Embryophyta</taxon>
        <taxon>Tracheophyta</taxon>
        <taxon>Spermatophyta</taxon>
        <taxon>Magnoliopsida</taxon>
        <taxon>Liliopsida</taxon>
        <taxon>Poales</taxon>
        <taxon>Poaceae</taxon>
        <taxon>PACMAD clade</taxon>
        <taxon>Arundinoideae</taxon>
        <taxon>Arundineae</taxon>
        <taxon>Arundo</taxon>
    </lineage>
</organism>
<proteinExistence type="predicted"/>
<dbReference type="EMBL" id="GBRH01239115">
    <property type="protein sequence ID" value="JAD58780.1"/>
    <property type="molecule type" value="Transcribed_RNA"/>
</dbReference>